<keyword evidence="5" id="KW-1185">Reference proteome</keyword>
<name>A9DTZ7_9FLAO</name>
<dbReference type="EMBL" id="ABIB01000004">
    <property type="protein sequence ID" value="EDP96241.1"/>
    <property type="molecule type" value="Genomic_DNA"/>
</dbReference>
<dbReference type="RefSeq" id="WP_007093071.1">
    <property type="nucleotide sequence ID" value="NZ_CP142125.1"/>
</dbReference>
<comment type="caution">
    <text evidence="4">The sequence shown here is derived from an EMBL/GenBank/DDBJ whole genome shotgun (WGS) entry which is preliminary data.</text>
</comment>
<dbReference type="SMART" id="SM00448">
    <property type="entry name" value="REC"/>
    <property type="match status" value="1"/>
</dbReference>
<dbReference type="PROSITE" id="PS50110">
    <property type="entry name" value="RESPONSE_REGULATORY"/>
    <property type="match status" value="1"/>
</dbReference>
<dbReference type="InterPro" id="IPR007492">
    <property type="entry name" value="LytTR_DNA-bd_dom"/>
</dbReference>
<dbReference type="GO" id="GO:0003677">
    <property type="term" value="F:DNA binding"/>
    <property type="evidence" value="ECO:0007669"/>
    <property type="project" value="InterPro"/>
</dbReference>
<dbReference type="HOGENOM" id="CLU_000445_14_1_10"/>
<dbReference type="OrthoDB" id="2962330at2"/>
<dbReference type="eggNOG" id="COG3279">
    <property type="taxonomic scope" value="Bacteria"/>
</dbReference>
<dbReference type="Proteomes" id="UP000002945">
    <property type="component" value="Unassembled WGS sequence"/>
</dbReference>
<dbReference type="STRING" id="391587.KAOT1_02492"/>
<protein>
    <submittedName>
        <fullName evidence="4">Response regulator receiver</fullName>
    </submittedName>
</protein>
<dbReference type="AlphaFoldDB" id="A9DTZ7"/>
<feature type="domain" description="HTH LytTR-type" evidence="3">
    <location>
        <begin position="144"/>
        <end position="245"/>
    </location>
</feature>
<dbReference type="SMART" id="SM00850">
    <property type="entry name" value="LytTR"/>
    <property type="match status" value="1"/>
</dbReference>
<evidence type="ECO:0000313" key="5">
    <source>
        <dbReference type="Proteomes" id="UP000002945"/>
    </source>
</evidence>
<dbReference type="Gene3D" id="2.40.50.1020">
    <property type="entry name" value="LytTr DNA-binding domain"/>
    <property type="match status" value="1"/>
</dbReference>
<evidence type="ECO:0000313" key="4">
    <source>
        <dbReference type="EMBL" id="EDP96241.1"/>
    </source>
</evidence>
<proteinExistence type="predicted"/>
<dbReference type="SUPFAM" id="SSF52172">
    <property type="entry name" value="CheY-like"/>
    <property type="match status" value="1"/>
</dbReference>
<keyword evidence="1" id="KW-0597">Phosphoprotein</keyword>
<dbReference type="InterPro" id="IPR046947">
    <property type="entry name" value="LytR-like"/>
</dbReference>
<dbReference type="PANTHER" id="PTHR37299">
    <property type="entry name" value="TRANSCRIPTIONAL REGULATOR-RELATED"/>
    <property type="match status" value="1"/>
</dbReference>
<reference evidence="4 5" key="1">
    <citation type="journal article" date="2011" name="J. Bacteriol.">
        <title>Genome sequence of the algicidal bacterium Kordia algicida OT-1.</title>
        <authorList>
            <person name="Lee H.S."/>
            <person name="Kang S.G."/>
            <person name="Kwon K.K."/>
            <person name="Lee J.H."/>
            <person name="Kim S.J."/>
        </authorList>
    </citation>
    <scope>NUCLEOTIDE SEQUENCE [LARGE SCALE GENOMIC DNA]</scope>
    <source>
        <strain evidence="4 5">OT-1</strain>
    </source>
</reference>
<dbReference type="Gene3D" id="3.40.50.2300">
    <property type="match status" value="1"/>
</dbReference>
<feature type="domain" description="Response regulatory" evidence="2">
    <location>
        <begin position="5"/>
        <end position="120"/>
    </location>
</feature>
<evidence type="ECO:0000256" key="1">
    <source>
        <dbReference type="PROSITE-ProRule" id="PRU00169"/>
    </source>
</evidence>
<dbReference type="InterPro" id="IPR011006">
    <property type="entry name" value="CheY-like_superfamily"/>
</dbReference>
<feature type="modified residue" description="4-aspartylphosphate" evidence="1">
    <location>
        <position position="54"/>
    </location>
</feature>
<dbReference type="InterPro" id="IPR001789">
    <property type="entry name" value="Sig_transdc_resp-reg_receiver"/>
</dbReference>
<organism evidence="4 5">
    <name type="scientific">Kordia algicida OT-1</name>
    <dbReference type="NCBI Taxonomy" id="391587"/>
    <lineage>
        <taxon>Bacteria</taxon>
        <taxon>Pseudomonadati</taxon>
        <taxon>Bacteroidota</taxon>
        <taxon>Flavobacteriia</taxon>
        <taxon>Flavobacteriales</taxon>
        <taxon>Flavobacteriaceae</taxon>
        <taxon>Kordia</taxon>
    </lineage>
</organism>
<accession>A9DTZ7</accession>
<dbReference type="Pfam" id="PF04397">
    <property type="entry name" value="LytTR"/>
    <property type="match status" value="1"/>
</dbReference>
<evidence type="ECO:0000259" key="2">
    <source>
        <dbReference type="PROSITE" id="PS50110"/>
    </source>
</evidence>
<gene>
    <name evidence="4" type="ORF">KAOT1_02492</name>
</gene>
<dbReference type="PANTHER" id="PTHR37299:SF1">
    <property type="entry name" value="STAGE 0 SPORULATION PROTEIN A HOMOLOG"/>
    <property type="match status" value="1"/>
</dbReference>
<dbReference type="Pfam" id="PF00072">
    <property type="entry name" value="Response_reg"/>
    <property type="match status" value="1"/>
</dbReference>
<sequence>MENLHILLLEDDLLEATNLLQLLTKHDYRVTHAKTIIEAHKHVKNTIFDMTILDIMIDGKPQGIDLAVQLAKEDIHIPFIFLTSIHSRAIFDKAKYTKPFSYLLKPFNEMELLYTIELAIGEYHKQKDAPTLASNNTIITPEFLFVKDKMKVVKVTVDTINYIKVDGKYCHLVCDESSYLIKLSLSKTKEVLANPNFTYTHRNYLVNIQKVKEIYTSDRSVMLENEELIPISSRYLESFLKDSTFFK</sequence>
<evidence type="ECO:0000259" key="3">
    <source>
        <dbReference type="PROSITE" id="PS50930"/>
    </source>
</evidence>
<dbReference type="PROSITE" id="PS50930">
    <property type="entry name" value="HTH_LYTTR"/>
    <property type="match status" value="1"/>
</dbReference>
<dbReference type="GO" id="GO:0000156">
    <property type="term" value="F:phosphorelay response regulator activity"/>
    <property type="evidence" value="ECO:0007669"/>
    <property type="project" value="InterPro"/>
</dbReference>